<dbReference type="GO" id="GO:0048024">
    <property type="term" value="P:regulation of mRNA splicing, via spliceosome"/>
    <property type="evidence" value="ECO:0007669"/>
    <property type="project" value="TreeGrafter"/>
</dbReference>
<dbReference type="PANTHER" id="PTHR11208:SF46">
    <property type="entry name" value="K HOMOLOGY DOMAIN-CONTAINING PROTEIN"/>
    <property type="match status" value="1"/>
</dbReference>
<dbReference type="InterPro" id="IPR045071">
    <property type="entry name" value="BBP-like"/>
</dbReference>
<reference evidence="4" key="1">
    <citation type="submission" date="2022-11" db="EMBL/GenBank/DDBJ databases">
        <authorList>
            <person name="Kikuchi T."/>
        </authorList>
    </citation>
    <scope>NUCLEOTIDE SEQUENCE</scope>
    <source>
        <strain evidence="4">PS1010</strain>
    </source>
</reference>
<dbReference type="GO" id="GO:0003729">
    <property type="term" value="F:mRNA binding"/>
    <property type="evidence" value="ECO:0007669"/>
    <property type="project" value="TreeGrafter"/>
</dbReference>
<dbReference type="InterPro" id="IPR055256">
    <property type="entry name" value="KH_1_KHDC4/BBP-like"/>
</dbReference>
<comment type="caution">
    <text evidence="4">The sequence shown here is derived from an EMBL/GenBank/DDBJ whole genome shotgun (WGS) entry which is preliminary data.</text>
</comment>
<dbReference type="GO" id="GO:0005634">
    <property type="term" value="C:nucleus"/>
    <property type="evidence" value="ECO:0007669"/>
    <property type="project" value="TreeGrafter"/>
</dbReference>
<gene>
    <name evidence="4" type="ORF">CAMP_LOCUS8106</name>
</gene>
<organism evidence="4 5">
    <name type="scientific">Caenorhabditis angaria</name>
    <dbReference type="NCBI Taxonomy" id="860376"/>
    <lineage>
        <taxon>Eukaryota</taxon>
        <taxon>Metazoa</taxon>
        <taxon>Ecdysozoa</taxon>
        <taxon>Nematoda</taxon>
        <taxon>Chromadorea</taxon>
        <taxon>Rhabditida</taxon>
        <taxon>Rhabditina</taxon>
        <taxon>Rhabditomorpha</taxon>
        <taxon>Rhabditoidea</taxon>
        <taxon>Rhabditidae</taxon>
        <taxon>Peloderinae</taxon>
        <taxon>Caenorhabditis</taxon>
    </lineage>
</organism>
<evidence type="ECO:0000259" key="3">
    <source>
        <dbReference type="SMART" id="SM00322"/>
    </source>
</evidence>
<dbReference type="Proteomes" id="UP001152747">
    <property type="component" value="Unassembled WGS sequence"/>
</dbReference>
<evidence type="ECO:0000313" key="5">
    <source>
        <dbReference type="Proteomes" id="UP001152747"/>
    </source>
</evidence>
<evidence type="ECO:0000256" key="2">
    <source>
        <dbReference type="PROSITE-ProRule" id="PRU00117"/>
    </source>
</evidence>
<dbReference type="PANTHER" id="PTHR11208">
    <property type="entry name" value="RNA-BINDING PROTEIN RELATED"/>
    <property type="match status" value="1"/>
</dbReference>
<dbReference type="AlphaFoldDB" id="A0A9P1IHE8"/>
<keyword evidence="1 2" id="KW-0694">RNA-binding</keyword>
<dbReference type="InterPro" id="IPR036612">
    <property type="entry name" value="KH_dom_type_1_sf"/>
</dbReference>
<dbReference type="OrthoDB" id="6777263at2759"/>
<proteinExistence type="predicted"/>
<name>A0A9P1IHE8_9PELO</name>
<dbReference type="Gene3D" id="3.30.1370.10">
    <property type="entry name" value="K Homology domain, type 1"/>
    <property type="match status" value="1"/>
</dbReference>
<sequence>MDCFLTDLQRKFLDIICSSERDPQTLFQKDPECDGQLENVTEYFKMLLIEKCRLQKYGQANFAIHLLDEEICRLFMAPVSISDINLLEQCGQEALRNAEMMGMMTDSEESMICHEEEVTLTENVYIPVDEYPSYNFIGRIIGPRGTTAKQLEKATGCRIMIRGKYSNKTYGYSQRQSSSETLADSRLRVVLQTCGIRAEAEDRMRRALYVINSLLIPPPDGRDELKRRQLSDLAVINGTYRPTSIFRS</sequence>
<evidence type="ECO:0000313" key="4">
    <source>
        <dbReference type="EMBL" id="CAI5445469.1"/>
    </source>
</evidence>
<dbReference type="EMBL" id="CANHGI010000003">
    <property type="protein sequence ID" value="CAI5445469.1"/>
    <property type="molecule type" value="Genomic_DNA"/>
</dbReference>
<evidence type="ECO:0000256" key="1">
    <source>
        <dbReference type="ARBA" id="ARBA00022884"/>
    </source>
</evidence>
<dbReference type="InterPro" id="IPR004087">
    <property type="entry name" value="KH_dom"/>
</dbReference>
<dbReference type="SMART" id="SM00322">
    <property type="entry name" value="KH"/>
    <property type="match status" value="1"/>
</dbReference>
<protein>
    <recommendedName>
        <fullName evidence="3">K Homology domain-containing protein</fullName>
    </recommendedName>
</protein>
<dbReference type="SUPFAM" id="SSF54791">
    <property type="entry name" value="Eukaryotic type KH-domain (KH-domain type I)"/>
    <property type="match status" value="1"/>
</dbReference>
<accession>A0A9P1IHE8</accession>
<keyword evidence="5" id="KW-1185">Reference proteome</keyword>
<feature type="domain" description="K Homology" evidence="3">
    <location>
        <begin position="118"/>
        <end position="216"/>
    </location>
</feature>
<dbReference type="Pfam" id="PF22675">
    <property type="entry name" value="KH-I_KHDC4-BBP"/>
    <property type="match status" value="1"/>
</dbReference>
<dbReference type="PROSITE" id="PS50084">
    <property type="entry name" value="KH_TYPE_1"/>
    <property type="match status" value="1"/>
</dbReference>